<proteinExistence type="predicted"/>
<accession>A0AAV3ZPL2</accession>
<dbReference type="AlphaFoldDB" id="A0AAV3ZPL2"/>
<name>A0AAV3ZPL2_9GAST</name>
<dbReference type="Proteomes" id="UP000735302">
    <property type="component" value="Unassembled WGS sequence"/>
</dbReference>
<evidence type="ECO:0000313" key="2">
    <source>
        <dbReference type="Proteomes" id="UP000735302"/>
    </source>
</evidence>
<keyword evidence="2" id="KW-1185">Reference proteome</keyword>
<evidence type="ECO:0000313" key="1">
    <source>
        <dbReference type="EMBL" id="GFN96782.1"/>
    </source>
</evidence>
<organism evidence="1 2">
    <name type="scientific">Plakobranchus ocellatus</name>
    <dbReference type="NCBI Taxonomy" id="259542"/>
    <lineage>
        <taxon>Eukaryota</taxon>
        <taxon>Metazoa</taxon>
        <taxon>Spiralia</taxon>
        <taxon>Lophotrochozoa</taxon>
        <taxon>Mollusca</taxon>
        <taxon>Gastropoda</taxon>
        <taxon>Heterobranchia</taxon>
        <taxon>Euthyneura</taxon>
        <taxon>Panpulmonata</taxon>
        <taxon>Sacoglossa</taxon>
        <taxon>Placobranchoidea</taxon>
        <taxon>Plakobranchidae</taxon>
        <taxon>Plakobranchus</taxon>
    </lineage>
</organism>
<comment type="caution">
    <text evidence="1">The sequence shown here is derived from an EMBL/GenBank/DDBJ whole genome shotgun (WGS) entry which is preliminary data.</text>
</comment>
<dbReference type="EMBL" id="BLXT01002707">
    <property type="protein sequence ID" value="GFN96782.1"/>
    <property type="molecule type" value="Genomic_DNA"/>
</dbReference>
<dbReference type="InterPro" id="IPR010994">
    <property type="entry name" value="RuvA_2-like"/>
</dbReference>
<gene>
    <name evidence="1" type="ORF">PoB_002328800</name>
</gene>
<sequence>MKVNVNLCSMDDLLRTSGVGEKTAQRIVKLWYDNPFSLQSLCDLVRKDPEDLEELVSFDVSPSSHSEAHRDLSDMQDRILLISAMNDILHFPGMRLV</sequence>
<protein>
    <submittedName>
        <fullName evidence="1">Uncharacterized protein</fullName>
    </submittedName>
</protein>
<dbReference type="SUPFAM" id="SSF47781">
    <property type="entry name" value="RuvA domain 2-like"/>
    <property type="match status" value="1"/>
</dbReference>
<reference evidence="1 2" key="1">
    <citation type="journal article" date="2021" name="Elife">
        <title>Chloroplast acquisition without the gene transfer in kleptoplastic sea slugs, Plakobranchus ocellatus.</title>
        <authorList>
            <person name="Maeda T."/>
            <person name="Takahashi S."/>
            <person name="Yoshida T."/>
            <person name="Shimamura S."/>
            <person name="Takaki Y."/>
            <person name="Nagai Y."/>
            <person name="Toyoda A."/>
            <person name="Suzuki Y."/>
            <person name="Arimoto A."/>
            <person name="Ishii H."/>
            <person name="Satoh N."/>
            <person name="Nishiyama T."/>
            <person name="Hasebe M."/>
            <person name="Maruyama T."/>
            <person name="Minagawa J."/>
            <person name="Obokata J."/>
            <person name="Shigenobu S."/>
        </authorList>
    </citation>
    <scope>NUCLEOTIDE SEQUENCE [LARGE SCALE GENOMIC DNA]</scope>
</reference>